<gene>
    <name evidence="2" type="ORF">KEC16_19490</name>
</gene>
<sequence>MPVVALYSSMRPTEVAQLDVDDVGKIDGVWVFDLNEVEGDKRLKNRASVRRIPVHRRLIDLGFLDYHAKRKVDLPGKSGEQRC</sequence>
<protein>
    <submittedName>
        <fullName evidence="2">Uncharacterized protein</fullName>
    </submittedName>
</protein>
<dbReference type="Gene3D" id="1.10.443.10">
    <property type="entry name" value="Intergrase catalytic core"/>
    <property type="match status" value="1"/>
</dbReference>
<accession>A0ABS5IHS9</accession>
<evidence type="ECO:0000313" key="2">
    <source>
        <dbReference type="EMBL" id="MBR9973909.1"/>
    </source>
</evidence>
<proteinExistence type="predicted"/>
<name>A0ABS5IHS9_9PROT</name>
<organism evidence="2 3">
    <name type="scientific">Magnetospirillum sulfuroxidans</name>
    <dbReference type="NCBI Taxonomy" id="611300"/>
    <lineage>
        <taxon>Bacteria</taxon>
        <taxon>Pseudomonadati</taxon>
        <taxon>Pseudomonadota</taxon>
        <taxon>Alphaproteobacteria</taxon>
        <taxon>Rhodospirillales</taxon>
        <taxon>Rhodospirillaceae</taxon>
        <taxon>Magnetospirillum</taxon>
    </lineage>
</organism>
<dbReference type="InterPro" id="IPR011010">
    <property type="entry name" value="DNA_brk_join_enz"/>
</dbReference>
<evidence type="ECO:0000313" key="3">
    <source>
        <dbReference type="Proteomes" id="UP000680714"/>
    </source>
</evidence>
<dbReference type="Proteomes" id="UP000680714">
    <property type="component" value="Unassembled WGS sequence"/>
</dbReference>
<keyword evidence="3" id="KW-1185">Reference proteome</keyword>
<dbReference type="SUPFAM" id="SSF56349">
    <property type="entry name" value="DNA breaking-rejoining enzymes"/>
    <property type="match status" value="1"/>
</dbReference>
<dbReference type="RefSeq" id="WP_211552069.1">
    <property type="nucleotide sequence ID" value="NZ_JAGTUF010000044.1"/>
</dbReference>
<keyword evidence="1" id="KW-0233">DNA recombination</keyword>
<evidence type="ECO:0000256" key="1">
    <source>
        <dbReference type="ARBA" id="ARBA00023172"/>
    </source>
</evidence>
<dbReference type="InterPro" id="IPR013762">
    <property type="entry name" value="Integrase-like_cat_sf"/>
</dbReference>
<comment type="caution">
    <text evidence="2">The sequence shown here is derived from an EMBL/GenBank/DDBJ whole genome shotgun (WGS) entry which is preliminary data.</text>
</comment>
<dbReference type="EMBL" id="JAGTUF010000044">
    <property type="protein sequence ID" value="MBR9973909.1"/>
    <property type="molecule type" value="Genomic_DNA"/>
</dbReference>
<reference evidence="2 3" key="1">
    <citation type="submission" date="2021-04" db="EMBL/GenBank/DDBJ databases">
        <title>Magnetospirillum sulfuroxidans sp. nov., a facultative chemolithoautotrophic sulfur-oxidizing alphaproteobacterium isolated from freshwater sediment and proposals for Paramagetospirillum gen. nov., and Magnetospirillaceae fam. nov.</title>
        <authorList>
            <person name="Koziaeva V."/>
            <person name="Geelhoed J.S."/>
            <person name="Sorokin D.Y."/>
            <person name="Grouzdev D.S."/>
        </authorList>
    </citation>
    <scope>NUCLEOTIDE SEQUENCE [LARGE SCALE GENOMIC DNA]</scope>
    <source>
        <strain evidence="2 3">J10</strain>
    </source>
</reference>